<feature type="transmembrane region" description="Helical" evidence="1">
    <location>
        <begin position="7"/>
        <end position="32"/>
    </location>
</feature>
<dbReference type="EMBL" id="FMIK01000020">
    <property type="protein sequence ID" value="SCL89422.1"/>
    <property type="molecule type" value="Genomic_DNA"/>
</dbReference>
<gene>
    <name evidence="2" type="ORF">BCB44BAC_01527</name>
</gene>
<organism evidence="2 3">
    <name type="scientific">Bacillus cytotoxicus</name>
    <dbReference type="NCBI Taxonomy" id="580165"/>
    <lineage>
        <taxon>Bacteria</taxon>
        <taxon>Bacillati</taxon>
        <taxon>Bacillota</taxon>
        <taxon>Bacilli</taxon>
        <taxon>Bacillales</taxon>
        <taxon>Bacillaceae</taxon>
        <taxon>Bacillus</taxon>
        <taxon>Bacillus cereus group</taxon>
    </lineage>
</organism>
<reference evidence="2 3" key="1">
    <citation type="submission" date="2016-08" db="EMBL/GenBank/DDBJ databases">
        <authorList>
            <person name="Loux V."/>
            <person name="Rue O."/>
        </authorList>
    </citation>
    <scope>NUCLEOTIDE SEQUENCE [LARGE SCALE GENOMIC DNA]</scope>
    <source>
        <strain evidence="2 3">AFSSA_08CEB44bac</strain>
    </source>
</reference>
<keyword evidence="1" id="KW-0812">Transmembrane</keyword>
<evidence type="ECO:0000313" key="3">
    <source>
        <dbReference type="Proteomes" id="UP000242164"/>
    </source>
</evidence>
<keyword evidence="1" id="KW-1133">Transmembrane helix</keyword>
<sequence>MNVKSWITIIFSIGVWFMASLFFILFGSYVLVEITSSLFLPMLLILEIGTAVALYVVLRFYQKIDSSRYAAIKLGIFGTGIGLFLDSFLLYYASTLFPQLSLQQMISFTIWMVFAYVLYLFIPVWMERKRIKELFL</sequence>
<feature type="transmembrane region" description="Helical" evidence="1">
    <location>
        <begin position="38"/>
        <end position="58"/>
    </location>
</feature>
<dbReference type="AlphaFoldDB" id="A0AAX2CFU3"/>
<evidence type="ECO:0000256" key="1">
    <source>
        <dbReference type="SAM" id="Phobius"/>
    </source>
</evidence>
<keyword evidence="1" id="KW-0472">Membrane</keyword>
<comment type="caution">
    <text evidence="2">The sequence shown here is derived from an EMBL/GenBank/DDBJ whole genome shotgun (WGS) entry which is preliminary data.</text>
</comment>
<proteinExistence type="predicted"/>
<evidence type="ECO:0000313" key="2">
    <source>
        <dbReference type="EMBL" id="SCL89422.1"/>
    </source>
</evidence>
<name>A0AAX2CFU3_9BACI</name>
<feature type="transmembrane region" description="Helical" evidence="1">
    <location>
        <begin position="105"/>
        <end position="126"/>
    </location>
</feature>
<accession>A0AAX2CFU3</accession>
<evidence type="ECO:0008006" key="4">
    <source>
        <dbReference type="Google" id="ProtNLM"/>
    </source>
</evidence>
<protein>
    <recommendedName>
        <fullName evidence="4">DUF5367 domain-containing protein</fullName>
    </recommendedName>
</protein>
<dbReference type="Proteomes" id="UP000242164">
    <property type="component" value="Unassembled WGS sequence"/>
</dbReference>
<feature type="transmembrane region" description="Helical" evidence="1">
    <location>
        <begin position="70"/>
        <end position="93"/>
    </location>
</feature>
<dbReference type="RefSeq" id="WP_087098325.1">
    <property type="nucleotide sequence ID" value="NZ_CP066179.1"/>
</dbReference>